<gene>
    <name evidence="4" type="ORF">PDIGIT_LOCUS5864</name>
</gene>
<dbReference type="InterPro" id="IPR054471">
    <property type="entry name" value="GPIID_WHD"/>
</dbReference>
<accession>A0A9W4UD67</accession>
<dbReference type="Pfam" id="PF22939">
    <property type="entry name" value="WHD_GPIID"/>
    <property type="match status" value="1"/>
</dbReference>
<dbReference type="PANTHER" id="PTHR10039">
    <property type="entry name" value="AMELOGENIN"/>
    <property type="match status" value="1"/>
</dbReference>
<dbReference type="InterPro" id="IPR027417">
    <property type="entry name" value="P-loop_NTPase"/>
</dbReference>
<dbReference type="SUPFAM" id="SSF48403">
    <property type="entry name" value="Ankyrin repeat"/>
    <property type="match status" value="1"/>
</dbReference>
<feature type="domain" description="GPI inositol-deacylase winged helix" evidence="2">
    <location>
        <begin position="551"/>
        <end position="629"/>
    </location>
</feature>
<evidence type="ECO:0000313" key="4">
    <source>
        <dbReference type="EMBL" id="CAI6332832.1"/>
    </source>
</evidence>
<feature type="domain" description="Nephrocystin 3-like N-terminal" evidence="3">
    <location>
        <begin position="275"/>
        <end position="432"/>
    </location>
</feature>
<proteinExistence type="predicted"/>
<dbReference type="InterPro" id="IPR056884">
    <property type="entry name" value="NPHP3-like_N"/>
</dbReference>
<keyword evidence="5" id="KW-1185">Reference proteome</keyword>
<reference evidence="4" key="1">
    <citation type="submission" date="2023-01" db="EMBL/GenBank/DDBJ databases">
        <authorList>
            <person name="Van Ghelder C."/>
            <person name="Rancurel C."/>
        </authorList>
    </citation>
    <scope>NUCLEOTIDE SEQUENCE</scope>
    <source>
        <strain evidence="4">CNCM I-4278</strain>
    </source>
</reference>
<dbReference type="Gene3D" id="1.25.40.20">
    <property type="entry name" value="Ankyrin repeat-containing domain"/>
    <property type="match status" value="1"/>
</dbReference>
<dbReference type="EMBL" id="CAOQHR010000003">
    <property type="protein sequence ID" value="CAI6332832.1"/>
    <property type="molecule type" value="Genomic_DNA"/>
</dbReference>
<organism evidence="4 5">
    <name type="scientific">Periconia digitata</name>
    <dbReference type="NCBI Taxonomy" id="1303443"/>
    <lineage>
        <taxon>Eukaryota</taxon>
        <taxon>Fungi</taxon>
        <taxon>Dikarya</taxon>
        <taxon>Ascomycota</taxon>
        <taxon>Pezizomycotina</taxon>
        <taxon>Dothideomycetes</taxon>
        <taxon>Pleosporomycetidae</taxon>
        <taxon>Pleosporales</taxon>
        <taxon>Massarineae</taxon>
        <taxon>Periconiaceae</taxon>
        <taxon>Periconia</taxon>
    </lineage>
</organism>
<dbReference type="Proteomes" id="UP001152607">
    <property type="component" value="Unassembled WGS sequence"/>
</dbReference>
<dbReference type="InterPro" id="IPR036770">
    <property type="entry name" value="Ankyrin_rpt-contain_sf"/>
</dbReference>
<dbReference type="PANTHER" id="PTHR10039:SF10">
    <property type="entry name" value="NACHT DOMAIN-CONTAINING PROTEIN"/>
    <property type="match status" value="1"/>
</dbReference>
<protein>
    <recommendedName>
        <fullName evidence="6">NACHT domain-containing protein</fullName>
    </recommendedName>
</protein>
<comment type="caution">
    <text evidence="4">The sequence shown here is derived from an EMBL/GenBank/DDBJ whole genome shotgun (WGS) entry which is preliminary data.</text>
</comment>
<sequence length="1039" mass="117599">MSLIVAKTSQQARLKPEIRLAQAVSQFKSCLSNDEKLAFDTTTSDALNNAPDPTDVLKFTAQLSWRKDRRRGSRCYGPRFTNFLTGVQQFAALGDVVVGGSQNIIACSVWSLVRMSLLATVNVSSYVDRISLLFMEIGRTIPRNQTIALLYRRSKSLQAYLCEYFIVVVRLCHHIMKFAQASLLRKMASALIESDLEDFQTELNDWSMQIKDELLLQSSISTENEAQENMKHRRSWRKSNQADLRERQMALHIRNLDHCSKYDFQTTWKQLRKLGTTQLFKNSLAYNEWATAGKSSTLIFTGKLGCGKSVMMANIVEHLIIDIKQETDVVAYFFCQDDLPEGLRTDTIIGSLTRQLLHPWPDVPALSQMTAQSQIEAQSLLEKLLPELPDSTKLYLVVDGLDNCTDAVQVEVTSWVRQLQKSRCIHLCMSSRSHPQMMTVPILQDYHDARVTPMPKNALDINTFIDAELESCLSDEQLRLHDPSLVVDIREALIKGSQGMFLWVALQIKSLCAMQSDGEIREALQHLPEGLSETYEDILRKRNKITKATLAKYQRRIFELIIAARRPLTIYEIEEALSIVPGTATPDIAQSLNNIYATLSCCGCLVVVDEEELTVRLVHPSLRQFLVEQYESPVGSCFTVAHAHRTMAEHIVTYLSYAAFRGEVTTNRIPEMNIATAPSRIVASTLTSKTGRALALRFLKSAKQPQTDVTKTLANALEAHRRSLKREFHLHQYAKKYYMQHIARVFEPGPHISKLLPELLNSSILSHDDGNSLFSTLVALENVEMCKIVYTSFKIRHELLRVLKSAIKEDNVETIRALFKSQIIDYDFKFDWAKHDHNEGPLLLAHAASLGSLDIVAFILNGTAIGVHQKQLHDTVSLAIEMDDPSMLQSLIKAGELGYAYQMPWKLEKEPKILLKHAVACNSRRVTALILENNPMGSYSAFCQALKSGLEGMAMLIWTDGEHITSETLRYSTTNPRETPLWLALQSGCTGVVTRLIFRMNMSDQELLQYTDLAKELCDTDEDRSKLDLLEGLRYKQRL</sequence>
<evidence type="ECO:0000259" key="2">
    <source>
        <dbReference type="Pfam" id="PF22939"/>
    </source>
</evidence>
<evidence type="ECO:0000313" key="5">
    <source>
        <dbReference type="Proteomes" id="UP001152607"/>
    </source>
</evidence>
<dbReference type="OrthoDB" id="7464126at2759"/>
<evidence type="ECO:0000256" key="1">
    <source>
        <dbReference type="ARBA" id="ARBA00022737"/>
    </source>
</evidence>
<name>A0A9W4UD67_9PLEO</name>
<dbReference type="SUPFAM" id="SSF52540">
    <property type="entry name" value="P-loop containing nucleoside triphosphate hydrolases"/>
    <property type="match status" value="1"/>
</dbReference>
<evidence type="ECO:0008006" key="6">
    <source>
        <dbReference type="Google" id="ProtNLM"/>
    </source>
</evidence>
<keyword evidence="1" id="KW-0677">Repeat</keyword>
<dbReference type="AlphaFoldDB" id="A0A9W4UD67"/>
<evidence type="ECO:0000259" key="3">
    <source>
        <dbReference type="Pfam" id="PF24883"/>
    </source>
</evidence>
<dbReference type="Gene3D" id="3.40.50.300">
    <property type="entry name" value="P-loop containing nucleotide triphosphate hydrolases"/>
    <property type="match status" value="1"/>
</dbReference>
<dbReference type="Pfam" id="PF24883">
    <property type="entry name" value="NPHP3_N"/>
    <property type="match status" value="1"/>
</dbReference>